<feature type="compositionally biased region" description="Basic and acidic residues" evidence="1">
    <location>
        <begin position="79"/>
        <end position="94"/>
    </location>
</feature>
<gene>
    <name evidence="2" type="ORF">I314_06472</name>
</gene>
<proteinExistence type="predicted"/>
<accession>A0ABR5B309</accession>
<dbReference type="EMBL" id="KN848910">
    <property type="protein sequence ID" value="KIR57754.1"/>
    <property type="molecule type" value="Genomic_DNA"/>
</dbReference>
<evidence type="ECO:0000313" key="2">
    <source>
        <dbReference type="EMBL" id="KIR57754.1"/>
    </source>
</evidence>
<sequence length="271" mass="30731">MKKDSKKKKNKEEKRSTKDKKDRANNRKKRDGKEVKKKESKTPTSTPSIPSVPTRPEDEYPSPPNLPVRATPSIAGARWRRDPNPRPERARRDSTSSVLLQRNADGSWKKPPLSKDGVKFDDGGKEGKETNRFAVFNVYDTPVTLYDQTWLERWLNHASRKKQPDDGALYGNWDGSESPLISSKQRGKLSGKLIKFMEKAEYLASLDLLDPRLRKDVLAMALSDRWLDGGGTIPEVISDTLRQFVVEKQIDIVKVTEEFSALLELAKADPT</sequence>
<protein>
    <submittedName>
        <fullName evidence="2">Uncharacterized protein</fullName>
    </submittedName>
</protein>
<feature type="compositionally biased region" description="Basic and acidic residues" evidence="1">
    <location>
        <begin position="10"/>
        <end position="41"/>
    </location>
</feature>
<evidence type="ECO:0000256" key="1">
    <source>
        <dbReference type="SAM" id="MobiDB-lite"/>
    </source>
</evidence>
<feature type="compositionally biased region" description="Low complexity" evidence="1">
    <location>
        <begin position="42"/>
        <end position="54"/>
    </location>
</feature>
<keyword evidence="3" id="KW-1185">Reference proteome</keyword>
<reference evidence="2 3" key="1">
    <citation type="submission" date="2015-01" db="EMBL/GenBank/DDBJ databases">
        <title>The Genome Sequence of Cryptococcus gattii CA1873.</title>
        <authorList>
            <consortium name="The Broad Institute Genomics Platform"/>
            <person name="Cuomo C."/>
            <person name="Litvintseva A."/>
            <person name="Chen Y."/>
            <person name="Heitman J."/>
            <person name="Sun S."/>
            <person name="Springer D."/>
            <person name="Dromer F."/>
            <person name="Young S."/>
            <person name="Zeng Q."/>
            <person name="Gargeya S."/>
            <person name="Abouelleil A."/>
            <person name="Alvarado L."/>
            <person name="Chapman S.B."/>
            <person name="Gainer-Dewar J."/>
            <person name="Goldberg J."/>
            <person name="Griggs A."/>
            <person name="Gujja S."/>
            <person name="Hansen M."/>
            <person name="Howarth C."/>
            <person name="Imamovic A."/>
            <person name="Larimer J."/>
            <person name="Murphy C."/>
            <person name="Naylor J."/>
            <person name="Pearson M."/>
            <person name="Priest M."/>
            <person name="Roberts A."/>
            <person name="Saif S."/>
            <person name="Shea T."/>
            <person name="Sykes S."/>
            <person name="Wortman J."/>
            <person name="Nusbaum C."/>
            <person name="Birren B."/>
        </authorList>
    </citation>
    <scope>NUCLEOTIDE SEQUENCE [LARGE SCALE GENOMIC DNA]</scope>
    <source>
        <strain evidence="2 3">CA1873</strain>
    </source>
</reference>
<name>A0ABR5B309_CRYGA</name>
<feature type="region of interest" description="Disordered" evidence="1">
    <location>
        <begin position="1"/>
        <end position="125"/>
    </location>
</feature>
<dbReference type="Proteomes" id="UP000053800">
    <property type="component" value="Unassembled WGS sequence"/>
</dbReference>
<feature type="compositionally biased region" description="Basic and acidic residues" evidence="1">
    <location>
        <begin position="116"/>
        <end position="125"/>
    </location>
</feature>
<organism evidence="2 3">
    <name type="scientific">Cryptococcus bacillisporus CA1873</name>
    <dbReference type="NCBI Taxonomy" id="1296111"/>
    <lineage>
        <taxon>Eukaryota</taxon>
        <taxon>Fungi</taxon>
        <taxon>Dikarya</taxon>
        <taxon>Basidiomycota</taxon>
        <taxon>Agaricomycotina</taxon>
        <taxon>Tremellomycetes</taxon>
        <taxon>Tremellales</taxon>
        <taxon>Cryptococcaceae</taxon>
        <taxon>Cryptococcus</taxon>
        <taxon>Cryptococcus gattii species complex</taxon>
    </lineage>
</organism>
<evidence type="ECO:0000313" key="3">
    <source>
        <dbReference type="Proteomes" id="UP000053800"/>
    </source>
</evidence>